<evidence type="ECO:0000256" key="3">
    <source>
        <dbReference type="ARBA" id="ARBA00037597"/>
    </source>
</evidence>
<evidence type="ECO:0000256" key="2">
    <source>
        <dbReference type="ARBA" id="ARBA00022884"/>
    </source>
</evidence>
<feature type="domain" description="DRBM" evidence="4">
    <location>
        <begin position="37"/>
        <end position="77"/>
    </location>
</feature>
<dbReference type="Pfam" id="PF00035">
    <property type="entry name" value="dsrm"/>
    <property type="match status" value="1"/>
</dbReference>
<sequence length="91" mass="10024">MEMVVSNPSDTTEEIAAAAALSSGAGVLEHHMHKICLQEYTQRSGLSLPSYSTVNEGEPHAPRFRATILVDGMRFTSPYTLSRTRCCKMYS</sequence>
<dbReference type="PANTHER" id="PTHR46031:SF37">
    <property type="entry name" value="DRBM DOMAIN-CONTAINING PROTEIN"/>
    <property type="match status" value="1"/>
</dbReference>
<dbReference type="GO" id="GO:0003723">
    <property type="term" value="F:RNA binding"/>
    <property type="evidence" value="ECO:0007669"/>
    <property type="project" value="UniProtKB-KW"/>
</dbReference>
<dbReference type="SUPFAM" id="SSF54768">
    <property type="entry name" value="dsRNA-binding domain-like"/>
    <property type="match status" value="1"/>
</dbReference>
<keyword evidence="6" id="KW-1185">Reference proteome</keyword>
<dbReference type="STRING" id="906689.A0A2I0WYF9"/>
<reference evidence="5 6" key="1">
    <citation type="journal article" date="2016" name="Sci. Rep.">
        <title>The Dendrobium catenatum Lindl. genome sequence provides insights into polysaccharide synthase, floral development and adaptive evolution.</title>
        <authorList>
            <person name="Zhang G.Q."/>
            <person name="Xu Q."/>
            <person name="Bian C."/>
            <person name="Tsai W.C."/>
            <person name="Yeh C.M."/>
            <person name="Liu K.W."/>
            <person name="Yoshida K."/>
            <person name="Zhang L.S."/>
            <person name="Chang S.B."/>
            <person name="Chen F."/>
            <person name="Shi Y."/>
            <person name="Su Y.Y."/>
            <person name="Zhang Y.Q."/>
            <person name="Chen L.J."/>
            <person name="Yin Y."/>
            <person name="Lin M."/>
            <person name="Huang H."/>
            <person name="Deng H."/>
            <person name="Wang Z.W."/>
            <person name="Zhu S.L."/>
            <person name="Zhao X."/>
            <person name="Deng C."/>
            <person name="Niu S.C."/>
            <person name="Huang J."/>
            <person name="Wang M."/>
            <person name="Liu G.H."/>
            <person name="Yang H.J."/>
            <person name="Xiao X.J."/>
            <person name="Hsiao Y.Y."/>
            <person name="Wu W.L."/>
            <person name="Chen Y.Y."/>
            <person name="Mitsuda N."/>
            <person name="Ohme-Takagi M."/>
            <person name="Luo Y.B."/>
            <person name="Van de Peer Y."/>
            <person name="Liu Z.J."/>
        </authorList>
    </citation>
    <scope>NUCLEOTIDE SEQUENCE [LARGE SCALE GENOMIC DNA]</scope>
    <source>
        <tissue evidence="5">The whole plant</tissue>
    </source>
</reference>
<proteinExistence type="predicted"/>
<dbReference type="Proteomes" id="UP000233837">
    <property type="component" value="Unassembled WGS sequence"/>
</dbReference>
<reference evidence="5 6" key="2">
    <citation type="journal article" date="2017" name="Nature">
        <title>The Apostasia genome and the evolution of orchids.</title>
        <authorList>
            <person name="Zhang G.Q."/>
            <person name="Liu K.W."/>
            <person name="Li Z."/>
            <person name="Lohaus R."/>
            <person name="Hsiao Y.Y."/>
            <person name="Niu S.C."/>
            <person name="Wang J.Y."/>
            <person name="Lin Y.C."/>
            <person name="Xu Q."/>
            <person name="Chen L.J."/>
            <person name="Yoshida K."/>
            <person name="Fujiwara S."/>
            <person name="Wang Z.W."/>
            <person name="Zhang Y.Q."/>
            <person name="Mitsuda N."/>
            <person name="Wang M."/>
            <person name="Liu G.H."/>
            <person name="Pecoraro L."/>
            <person name="Huang H.X."/>
            <person name="Xiao X.J."/>
            <person name="Lin M."/>
            <person name="Wu X.Y."/>
            <person name="Wu W.L."/>
            <person name="Chen Y.Y."/>
            <person name="Chang S.B."/>
            <person name="Sakamoto S."/>
            <person name="Ohme-Takagi M."/>
            <person name="Yagi M."/>
            <person name="Zeng S.J."/>
            <person name="Shen C.Y."/>
            <person name="Yeh C.M."/>
            <person name="Luo Y.B."/>
            <person name="Tsai W.C."/>
            <person name="Van de Peer Y."/>
            <person name="Liu Z.J."/>
        </authorList>
    </citation>
    <scope>NUCLEOTIDE SEQUENCE [LARGE SCALE GENOMIC DNA]</scope>
    <source>
        <tissue evidence="5">The whole plant</tissue>
    </source>
</reference>
<evidence type="ECO:0000259" key="4">
    <source>
        <dbReference type="Pfam" id="PF00035"/>
    </source>
</evidence>
<dbReference type="InterPro" id="IPR014720">
    <property type="entry name" value="dsRBD_dom"/>
</dbReference>
<accession>A0A2I0WYF9</accession>
<dbReference type="AlphaFoldDB" id="A0A2I0WYF9"/>
<name>A0A2I0WYF9_9ASPA</name>
<keyword evidence="1" id="KW-0677">Repeat</keyword>
<dbReference type="EMBL" id="KZ502321">
    <property type="protein sequence ID" value="PKU80700.1"/>
    <property type="molecule type" value="Genomic_DNA"/>
</dbReference>
<dbReference type="Gene3D" id="3.30.160.20">
    <property type="match status" value="1"/>
</dbReference>
<gene>
    <name evidence="5" type="primary">DRB2</name>
    <name evidence="5" type="ORF">MA16_Dca024674</name>
</gene>
<dbReference type="PANTHER" id="PTHR46031">
    <property type="match status" value="1"/>
</dbReference>
<evidence type="ECO:0000313" key="5">
    <source>
        <dbReference type="EMBL" id="PKU80700.1"/>
    </source>
</evidence>
<evidence type="ECO:0000313" key="6">
    <source>
        <dbReference type="Proteomes" id="UP000233837"/>
    </source>
</evidence>
<keyword evidence="2" id="KW-0694">RNA-binding</keyword>
<comment type="function">
    <text evidence="3">Binds double-stranded RNA.</text>
</comment>
<organism evidence="5 6">
    <name type="scientific">Dendrobium catenatum</name>
    <dbReference type="NCBI Taxonomy" id="906689"/>
    <lineage>
        <taxon>Eukaryota</taxon>
        <taxon>Viridiplantae</taxon>
        <taxon>Streptophyta</taxon>
        <taxon>Embryophyta</taxon>
        <taxon>Tracheophyta</taxon>
        <taxon>Spermatophyta</taxon>
        <taxon>Magnoliopsida</taxon>
        <taxon>Liliopsida</taxon>
        <taxon>Asparagales</taxon>
        <taxon>Orchidaceae</taxon>
        <taxon>Epidendroideae</taxon>
        <taxon>Malaxideae</taxon>
        <taxon>Dendrobiinae</taxon>
        <taxon>Dendrobium</taxon>
    </lineage>
</organism>
<protein>
    <submittedName>
        <fullName evidence="5">Double-stranded RNA-binding protein 2</fullName>
    </submittedName>
</protein>
<evidence type="ECO:0000256" key="1">
    <source>
        <dbReference type="ARBA" id="ARBA00022737"/>
    </source>
</evidence>